<dbReference type="Proteomes" id="UP000299102">
    <property type="component" value="Unassembled WGS sequence"/>
</dbReference>
<evidence type="ECO:0000313" key="2">
    <source>
        <dbReference type="EMBL" id="GBP85137.1"/>
    </source>
</evidence>
<reference evidence="2 3" key="1">
    <citation type="journal article" date="2019" name="Commun. Biol.">
        <title>The bagworm genome reveals a unique fibroin gene that provides high tensile strength.</title>
        <authorList>
            <person name="Kono N."/>
            <person name="Nakamura H."/>
            <person name="Ohtoshi R."/>
            <person name="Tomita M."/>
            <person name="Numata K."/>
            <person name="Arakawa K."/>
        </authorList>
    </citation>
    <scope>NUCLEOTIDE SEQUENCE [LARGE SCALE GENOMIC DNA]</scope>
</reference>
<name>A0A4C1ZEV3_EUMVA</name>
<sequence>MPKHNVKRQIRGGPELRARDDDQRYSEGRGHARDFYRGAVMMQSYCVLMESVLNVVKQTTPLHLVGSVVAVYLTRSRRGRARRGGGRARLRALRSTAAGGVVARRADPPYSAEILVLICEWVFEKMKSVLSSNGVLMHLDPSDHDYLTIVCGRRRAYATLSGRGGRAPPKGKMRKFIKKIGVSEVLANGLQGYEIFLPASNSLKLNKAQSTENKADYLSASGATRRGDASGGGGEGCGGGRLAAYVNFILAGELRVMLDSLKKESSSYGVLKKVIS</sequence>
<keyword evidence="3" id="KW-1185">Reference proteome</keyword>
<gene>
    <name evidence="2" type="ORF">EVAR_90750_1</name>
</gene>
<comment type="caution">
    <text evidence="2">The sequence shown here is derived from an EMBL/GenBank/DDBJ whole genome shotgun (WGS) entry which is preliminary data.</text>
</comment>
<dbReference type="AlphaFoldDB" id="A0A4C1ZEV3"/>
<evidence type="ECO:0000256" key="1">
    <source>
        <dbReference type="SAM" id="MobiDB-lite"/>
    </source>
</evidence>
<organism evidence="2 3">
    <name type="scientific">Eumeta variegata</name>
    <name type="common">Bagworm moth</name>
    <name type="synonym">Eumeta japonica</name>
    <dbReference type="NCBI Taxonomy" id="151549"/>
    <lineage>
        <taxon>Eukaryota</taxon>
        <taxon>Metazoa</taxon>
        <taxon>Ecdysozoa</taxon>
        <taxon>Arthropoda</taxon>
        <taxon>Hexapoda</taxon>
        <taxon>Insecta</taxon>
        <taxon>Pterygota</taxon>
        <taxon>Neoptera</taxon>
        <taxon>Endopterygota</taxon>
        <taxon>Lepidoptera</taxon>
        <taxon>Glossata</taxon>
        <taxon>Ditrysia</taxon>
        <taxon>Tineoidea</taxon>
        <taxon>Psychidae</taxon>
        <taxon>Oiketicinae</taxon>
        <taxon>Eumeta</taxon>
    </lineage>
</organism>
<accession>A0A4C1ZEV3</accession>
<proteinExistence type="predicted"/>
<protein>
    <submittedName>
        <fullName evidence="2">Uncharacterized protein</fullName>
    </submittedName>
</protein>
<evidence type="ECO:0000313" key="3">
    <source>
        <dbReference type="Proteomes" id="UP000299102"/>
    </source>
</evidence>
<feature type="compositionally biased region" description="Basic residues" evidence="1">
    <location>
        <begin position="1"/>
        <end position="10"/>
    </location>
</feature>
<feature type="compositionally biased region" description="Basic and acidic residues" evidence="1">
    <location>
        <begin position="14"/>
        <end position="28"/>
    </location>
</feature>
<dbReference type="EMBL" id="BGZK01001718">
    <property type="protein sequence ID" value="GBP85137.1"/>
    <property type="molecule type" value="Genomic_DNA"/>
</dbReference>
<feature type="region of interest" description="Disordered" evidence="1">
    <location>
        <begin position="1"/>
        <end position="28"/>
    </location>
</feature>